<reference evidence="2 3" key="1">
    <citation type="submission" date="2021-08" db="EMBL/GenBank/DDBJ databases">
        <title>Whole genome sequence of novel Actinomyces species strain MAS-1.</title>
        <authorList>
            <person name="Saito M."/>
            <person name="Kuwahara N."/>
            <person name="Takizawa T."/>
            <person name="Gotouda H."/>
            <person name="Ochiai T."/>
        </authorList>
    </citation>
    <scope>NUCLEOTIDE SEQUENCE [LARGE SCALE GENOMIC DNA]</scope>
    <source>
        <strain evidence="2 3">MAS-1</strain>
    </source>
</reference>
<gene>
    <name evidence="2" type="ORF">MANAM107_25540</name>
</gene>
<dbReference type="Proteomes" id="UP000824496">
    <property type="component" value="Chromosome"/>
</dbReference>
<accession>A0ABM7UF21</accession>
<evidence type="ECO:0000256" key="1">
    <source>
        <dbReference type="SAM" id="MobiDB-lite"/>
    </source>
</evidence>
<sequence length="158" mass="17162">MAERLGNISGDNERASNMPCPECGALPAEQISKTLSDEELRRVAQCVLGILRAEESSHKAADRSTTVEQDTVSDDGSDGAMSVAAKLDTTLANGVKEREANNQSESEGEDLEEIIPGWVGARIVTVVEPIKPAFLRKARIDARERYEETGHVIRIVTN</sequence>
<organism evidence="2 3">
    <name type="scientific">Actinomyces capricornis</name>
    <dbReference type="NCBI Taxonomy" id="2755559"/>
    <lineage>
        <taxon>Bacteria</taxon>
        <taxon>Bacillati</taxon>
        <taxon>Actinomycetota</taxon>
        <taxon>Actinomycetes</taxon>
        <taxon>Actinomycetales</taxon>
        <taxon>Actinomycetaceae</taxon>
        <taxon>Actinomyces</taxon>
    </lineage>
</organism>
<dbReference type="RefSeq" id="WP_223909400.1">
    <property type="nucleotide sequence ID" value="NZ_AP025017.1"/>
</dbReference>
<feature type="region of interest" description="Disordered" evidence="1">
    <location>
        <begin position="55"/>
        <end position="80"/>
    </location>
</feature>
<dbReference type="EMBL" id="AP025017">
    <property type="protein sequence ID" value="BDA65720.1"/>
    <property type="molecule type" value="Genomic_DNA"/>
</dbReference>
<name>A0ABM7UF21_9ACTO</name>
<evidence type="ECO:0000313" key="3">
    <source>
        <dbReference type="Proteomes" id="UP000824496"/>
    </source>
</evidence>
<feature type="region of interest" description="Disordered" evidence="1">
    <location>
        <begin position="1"/>
        <end position="21"/>
    </location>
</feature>
<keyword evidence="3" id="KW-1185">Reference proteome</keyword>
<evidence type="ECO:0000313" key="2">
    <source>
        <dbReference type="EMBL" id="BDA65720.1"/>
    </source>
</evidence>
<proteinExistence type="predicted"/>
<protein>
    <submittedName>
        <fullName evidence="2">Uncharacterized protein</fullName>
    </submittedName>
</protein>